<accession>A0A1I7GUM2</accession>
<evidence type="ECO:0000313" key="3">
    <source>
        <dbReference type="Proteomes" id="UP000183508"/>
    </source>
</evidence>
<proteinExistence type="predicted"/>
<dbReference type="OrthoDB" id="2375387at2"/>
<feature type="transmembrane region" description="Helical" evidence="1">
    <location>
        <begin position="78"/>
        <end position="101"/>
    </location>
</feature>
<dbReference type="AlphaFoldDB" id="A0A1I7GUM2"/>
<dbReference type="NCBIfam" id="NF038403">
    <property type="entry name" value="perm_prefix_1"/>
    <property type="match status" value="1"/>
</dbReference>
<evidence type="ECO:0000313" key="2">
    <source>
        <dbReference type="EMBL" id="SFU51986.1"/>
    </source>
</evidence>
<name>A0A1I7GUM2_9BACL</name>
<feature type="transmembrane region" description="Helical" evidence="1">
    <location>
        <begin position="283"/>
        <end position="306"/>
    </location>
</feature>
<dbReference type="EMBL" id="FPBV01000003">
    <property type="protein sequence ID" value="SFU51986.1"/>
    <property type="molecule type" value="Genomic_DNA"/>
</dbReference>
<feature type="transmembrane region" description="Helical" evidence="1">
    <location>
        <begin position="208"/>
        <end position="228"/>
    </location>
</feature>
<keyword evidence="3" id="KW-1185">Reference proteome</keyword>
<reference evidence="3" key="1">
    <citation type="submission" date="2016-10" db="EMBL/GenBank/DDBJ databases">
        <authorList>
            <person name="Varghese N."/>
        </authorList>
    </citation>
    <scope>NUCLEOTIDE SEQUENCE [LARGE SCALE GENOMIC DNA]</scope>
    <source>
        <strain evidence="3">DSM 17980</strain>
    </source>
</reference>
<keyword evidence="1" id="KW-0472">Membrane</keyword>
<dbReference type="RefSeq" id="WP_074949879.1">
    <property type="nucleotide sequence ID" value="NZ_FPBV01000003.1"/>
</dbReference>
<dbReference type="STRING" id="392015.SAMN05421543_10368"/>
<keyword evidence="1" id="KW-0812">Transmembrane</keyword>
<organism evidence="2 3">
    <name type="scientific">Alicyclobacillus macrosporangiidus</name>
    <dbReference type="NCBI Taxonomy" id="392015"/>
    <lineage>
        <taxon>Bacteria</taxon>
        <taxon>Bacillati</taxon>
        <taxon>Bacillota</taxon>
        <taxon>Bacilli</taxon>
        <taxon>Bacillales</taxon>
        <taxon>Alicyclobacillaceae</taxon>
        <taxon>Alicyclobacillus</taxon>
    </lineage>
</organism>
<protein>
    <submittedName>
        <fullName evidence="2">Uncharacterized protein</fullName>
    </submittedName>
</protein>
<dbReference type="Proteomes" id="UP000183508">
    <property type="component" value="Unassembled WGS sequence"/>
</dbReference>
<feature type="transmembrane region" description="Helical" evidence="1">
    <location>
        <begin position="170"/>
        <end position="188"/>
    </location>
</feature>
<dbReference type="InterPro" id="IPR047928">
    <property type="entry name" value="Perm_prefix_1"/>
</dbReference>
<gene>
    <name evidence="2" type="ORF">SAMN05421543_10368</name>
</gene>
<feature type="transmembrane region" description="Helical" evidence="1">
    <location>
        <begin position="141"/>
        <end position="161"/>
    </location>
</feature>
<feature type="transmembrane region" description="Helical" evidence="1">
    <location>
        <begin position="235"/>
        <end position="253"/>
    </location>
</feature>
<keyword evidence="1" id="KW-1133">Transmembrane helix</keyword>
<evidence type="ECO:0000256" key="1">
    <source>
        <dbReference type="SAM" id="Phobius"/>
    </source>
</evidence>
<sequence>MNPGGEMDAYLRRLVRGAGLSRREQLDWVAEMRTHLEEDIHTRMETGAAYEEALAAALRSFGPAKRLRRRIARETFGATRATLFAGAASFFLLFLASLWMLHTGAAAGTGAGLATVFGGDAATAGPDTPPGMGAGMWGRRFLILLSPSLMLSLCVACLWCLKTRSRRDRMAIGLVIATFAALWLMQRATHRWGVGAMLTFYGVRPVTLAEPAFAAGCLLLLVMSLAVYATTRNRWLAVFPAALSLALGSWAPLRDLVQSALWQWTGDPALWGKHNPFSGVGGIQFALTVAARLLVAVLVLGGSRWVDRIGRWGQRDRQQT</sequence>